<feature type="compositionally biased region" description="Low complexity" evidence="1">
    <location>
        <begin position="870"/>
        <end position="882"/>
    </location>
</feature>
<feature type="compositionally biased region" description="Basic residues" evidence="1">
    <location>
        <begin position="129"/>
        <end position="141"/>
    </location>
</feature>
<feature type="compositionally biased region" description="Basic and acidic residues" evidence="1">
    <location>
        <begin position="572"/>
        <end position="588"/>
    </location>
</feature>
<feature type="compositionally biased region" description="Basic residues" evidence="1">
    <location>
        <begin position="91"/>
        <end position="116"/>
    </location>
</feature>
<sequence>PSLAPPRRAAAPVTLDDAPPLPPRARHHINCGGDRAGAAEGPRARPGRRPQHRGAPQGRGAGAPGRRVAGAGPGAARGPGPLRRGGDAGQGRRRGPRGGARGRRRELHGGARRRARGGGGPARVGPRREQRRRRRRRRRHAGLPLGAEREPPLRRGPLRALADRAREHGRVRRVGDRPGAVLRPGRRDEARQRQALGPAPRGALGRARRGGERHRGRGVRGARGHLPGQAPRRRQVAAPRRLRRQGAGPQRHVDGHAAGPGPRLLPGGDGRRRVRGRRARGAGDDDDDGGRGRRGLRGLPRRRPRRRRAGGARDDDGRAEEEEEGVARGAGRARGRQGPQEERDEGAQGRRRGRRQAPQGRRGGPARREPQAPRGPRRAGHVRGSRASVGARVAAAAPARARRRLDALPQRGPRAARRGAQGRAPRQAHEVRRGVGVGRGGRRRRRAPQRRGRGRRAPRGRRRRRLRRRRRRAPARAPRRGRGARGDHRRRRRRRRGLPLRDGQGAAPDGHDAPPLPRPLLGRDGAADDGDAGLGHHVRGLLRRPELARHQGPLGALARGQGRGLGRALRLRDGGRHRAHGRRQDQRAAHALQRARGLPQAPEQGRPGLPRPRRRRDGRAPHGVAGDLLRDLRVRAQPAGVPRGAGGAGGARAPGRLRAGHRRRPLRRHGVDVLHVVRLGEDPLPVRAHGRVLRRRLALRLRHRGAPGLLPGLRARHPPRRARERVHVLRHRVRQRRDPPPPRRGEAAQHDAARAGGRARRLPSDHGDHRRFDAHAHGRDAVLPHLRHRGPPGAQLPVGARGDADVPRVRRRRAHRAQLPGPGRRPGPPGLAALPRLRRGRPHRPQLPQRDRRHRGARGRPPQEGRRRGPALLQLRQDGPPQRRLRPPRGQHGLLQLRRDRPQVRGLPELGPRGAKRAALELK</sequence>
<feature type="compositionally biased region" description="Basic and acidic residues" evidence="1">
    <location>
        <begin position="736"/>
        <end position="753"/>
    </location>
</feature>
<keyword evidence="3" id="KW-1185">Reference proteome</keyword>
<feature type="compositionally biased region" description="Low complexity" evidence="1">
    <location>
        <begin position="385"/>
        <end position="399"/>
    </location>
</feature>
<dbReference type="RefSeq" id="XP_009035001.1">
    <property type="nucleotide sequence ID" value="XM_009036753.1"/>
</dbReference>
<feature type="compositionally biased region" description="Basic residues" evidence="1">
    <location>
        <begin position="292"/>
        <end position="310"/>
    </location>
</feature>
<feature type="compositionally biased region" description="Basic residues" evidence="1">
    <location>
        <begin position="206"/>
        <end position="223"/>
    </location>
</feature>
<gene>
    <name evidence="2" type="ORF">AURANDRAFT_71205</name>
</gene>
<protein>
    <submittedName>
        <fullName evidence="2">Expressed protein</fullName>
    </submittedName>
</protein>
<feature type="compositionally biased region" description="Low complexity" evidence="1">
    <location>
        <begin position="1"/>
        <end position="12"/>
    </location>
</feature>
<feature type="compositionally biased region" description="Low complexity" evidence="1">
    <location>
        <begin position="407"/>
        <end position="425"/>
    </location>
</feature>
<feature type="compositionally biased region" description="Basic and acidic residues" evidence="1">
    <location>
        <begin position="339"/>
        <end position="348"/>
    </location>
</feature>
<feature type="region of interest" description="Disordered" evidence="1">
    <location>
        <begin position="1"/>
        <end position="536"/>
    </location>
</feature>
<feature type="compositionally biased region" description="Basic and acidic residues" evidence="1">
    <location>
        <begin position="161"/>
        <end position="176"/>
    </location>
</feature>
<dbReference type="AlphaFoldDB" id="F0Y306"/>
<dbReference type="KEGG" id="aaf:AURANDRAFT_71205"/>
<feature type="compositionally biased region" description="Low complexity" evidence="1">
    <location>
        <begin position="195"/>
        <end position="205"/>
    </location>
</feature>
<feature type="compositionally biased region" description="Basic residues" evidence="1">
    <location>
        <begin position="714"/>
        <end position="735"/>
    </location>
</feature>
<feature type="compositionally biased region" description="Low complexity" evidence="1">
    <location>
        <begin position="32"/>
        <end position="41"/>
    </location>
</feature>
<feature type="compositionally biased region" description="Low complexity" evidence="1">
    <location>
        <begin position="257"/>
        <end position="266"/>
    </location>
</feature>
<reference evidence="2 3" key="1">
    <citation type="journal article" date="2011" name="Proc. Natl. Acad. Sci. U.S.A.">
        <title>Niche of harmful alga Aureococcus anophagefferens revealed through ecogenomics.</title>
        <authorList>
            <person name="Gobler C.J."/>
            <person name="Berry D.L."/>
            <person name="Dyhrman S.T."/>
            <person name="Wilhelm S.W."/>
            <person name="Salamov A."/>
            <person name="Lobanov A.V."/>
            <person name="Zhang Y."/>
            <person name="Collier J.L."/>
            <person name="Wurch L.L."/>
            <person name="Kustka A.B."/>
            <person name="Dill B.D."/>
            <person name="Shah M."/>
            <person name="VerBerkmoes N.C."/>
            <person name="Kuo A."/>
            <person name="Terry A."/>
            <person name="Pangilinan J."/>
            <person name="Lindquist E.A."/>
            <person name="Lucas S."/>
            <person name="Paulsen I.T."/>
            <person name="Hattenrath-Lehmann T.K."/>
            <person name="Talmage S.C."/>
            <person name="Walker E.A."/>
            <person name="Koch F."/>
            <person name="Burson A.M."/>
            <person name="Marcoval M.A."/>
            <person name="Tang Y.Z."/>
            <person name="Lecleir G.R."/>
            <person name="Coyne K.J."/>
            <person name="Berg G.M."/>
            <person name="Bertrand E.M."/>
            <person name="Saito M.A."/>
            <person name="Gladyshev V.N."/>
            <person name="Grigoriev I.V."/>
        </authorList>
    </citation>
    <scope>NUCLEOTIDE SEQUENCE [LARGE SCALE GENOMIC DNA]</scope>
    <source>
        <strain evidence="3">CCMP 1984</strain>
    </source>
</reference>
<feature type="region of interest" description="Disordered" evidence="1">
    <location>
        <begin position="710"/>
        <end position="772"/>
    </location>
</feature>
<feature type="compositionally biased region" description="Basic residues" evidence="1">
    <location>
        <begin position="440"/>
        <end position="498"/>
    </location>
</feature>
<name>F0Y306_AURAN</name>
<evidence type="ECO:0000313" key="3">
    <source>
        <dbReference type="Proteomes" id="UP000002729"/>
    </source>
</evidence>
<evidence type="ECO:0000313" key="2">
    <source>
        <dbReference type="EMBL" id="EGB10177.1"/>
    </source>
</evidence>
<feature type="region of interest" description="Disordered" evidence="1">
    <location>
        <begin position="784"/>
        <end position="923"/>
    </location>
</feature>
<dbReference type="EMBL" id="GL833124">
    <property type="protein sequence ID" value="EGB10177.1"/>
    <property type="molecule type" value="Genomic_DNA"/>
</dbReference>
<dbReference type="Proteomes" id="UP000002729">
    <property type="component" value="Unassembled WGS sequence"/>
</dbReference>
<dbReference type="InParanoid" id="F0Y306"/>
<feature type="non-terminal residue" evidence="2">
    <location>
        <position position="1"/>
    </location>
</feature>
<dbReference type="OMA" id="NANGAHY"/>
<feature type="compositionally biased region" description="Basic and acidic residues" evidence="1">
    <location>
        <begin position="762"/>
        <end position="772"/>
    </location>
</feature>
<feature type="region of interest" description="Disordered" evidence="1">
    <location>
        <begin position="572"/>
        <end position="626"/>
    </location>
</feature>
<accession>F0Y306</accession>
<proteinExistence type="predicted"/>
<evidence type="ECO:0000256" key="1">
    <source>
        <dbReference type="SAM" id="MobiDB-lite"/>
    </source>
</evidence>
<feature type="compositionally biased region" description="Basic residues" evidence="1">
    <location>
        <begin position="375"/>
        <end position="384"/>
    </location>
</feature>
<organism evidence="3">
    <name type="scientific">Aureococcus anophagefferens</name>
    <name type="common">Harmful bloom alga</name>
    <dbReference type="NCBI Taxonomy" id="44056"/>
    <lineage>
        <taxon>Eukaryota</taxon>
        <taxon>Sar</taxon>
        <taxon>Stramenopiles</taxon>
        <taxon>Ochrophyta</taxon>
        <taxon>Pelagophyceae</taxon>
        <taxon>Pelagomonadales</taxon>
        <taxon>Pelagomonadaceae</taxon>
        <taxon>Aureococcus</taxon>
    </lineage>
</organism>
<dbReference type="GeneID" id="20228110"/>
<feature type="compositionally biased region" description="Basic residues" evidence="1">
    <location>
        <begin position="231"/>
        <end position="244"/>
    </location>
</feature>